<organism evidence="2">
    <name type="scientific">Mus musculus</name>
    <name type="common">Mouse</name>
    <dbReference type="NCBI Taxonomy" id="10090"/>
    <lineage>
        <taxon>Eukaryota</taxon>
        <taxon>Metazoa</taxon>
        <taxon>Chordata</taxon>
        <taxon>Craniata</taxon>
        <taxon>Vertebrata</taxon>
        <taxon>Euteleostomi</taxon>
        <taxon>Mammalia</taxon>
        <taxon>Eutheria</taxon>
        <taxon>Euarchontoglires</taxon>
        <taxon>Glires</taxon>
        <taxon>Rodentia</taxon>
        <taxon>Myomorpha</taxon>
        <taxon>Muroidea</taxon>
        <taxon>Muridae</taxon>
        <taxon>Murinae</taxon>
        <taxon>Mus</taxon>
        <taxon>Mus</taxon>
    </lineage>
</organism>
<protein>
    <submittedName>
        <fullName evidence="2">AUMP</fullName>
    </submittedName>
    <submittedName>
        <fullName evidence="4">RIKEN cDNA 9530002B09 gene</fullName>
    </submittedName>
</protein>
<reference evidence="2" key="5">
    <citation type="submission" date="2000-11" db="EMBL/GenBank/DDBJ databases">
        <title>Identification of Aump, an Androgen-upregulated Gene Selectively Expressed in Mouse Prostate.</title>
        <authorList>
            <person name="Singh J."/>
            <person name="Young L."/>
            <person name="Handelsman D."/>
            <person name="Dong Q."/>
        </authorList>
    </citation>
    <scope>NUCLEOTIDE SEQUENCE</scope>
    <source>
        <strain evidence="2">C3H/HeH X 101/H</strain>
        <tissue evidence="2">Prostate</tissue>
    </source>
</reference>
<reference evidence="3" key="1">
    <citation type="journal article" date="1999" name="Methods Enzymol.">
        <title>High-efficiency full-length cDNA cloning.</title>
        <authorList>
            <person name="Carninci P."/>
            <person name="Hayashizaki Y."/>
        </authorList>
    </citation>
    <scope>NUCLEOTIDE SEQUENCE</scope>
    <source>
        <strain evidence="3">C57BL/6J</strain>
        <tissue evidence="3">Urinary bladder</tissue>
    </source>
</reference>
<reference evidence="3" key="7">
    <citation type="journal article" date="2002" name="Nature">
        <title>Analysis of the mouse transcriptome based on functional annotation of 60,770 full-length cDNAs.</title>
        <authorList>
            <consortium name="The FANTOM Consortium and the RIKEN Genome Exploration Research Group Phase I and II Team"/>
        </authorList>
    </citation>
    <scope>NUCLEOTIDE SEQUENCE</scope>
    <source>
        <strain evidence="3">C57BL/6J</strain>
        <tissue evidence="3">Urinary bladder</tissue>
    </source>
</reference>
<dbReference type="MGI" id="MGI:1924682">
    <property type="gene designation" value="9530002B09Rik"/>
</dbReference>
<dbReference type="VEuPathDB" id="HostDB:ENSMUSG00000023263"/>
<reference evidence="3" key="3">
    <citation type="journal article" date="2000" name="Genome Res.">
        <title>RIKEN integrated sequence analysis (RISA) system--384-format sequencing pipeline with 384 multicapillary sequencer.</title>
        <authorList>
            <person name="Shibata K."/>
            <person name="Itoh M."/>
            <person name="Aizawa K."/>
            <person name="Nagaoka S."/>
            <person name="Sasaki N."/>
            <person name="Carninci P."/>
            <person name="Konno H."/>
            <person name="Akiyama J."/>
            <person name="Nishi K."/>
            <person name="Kitsunai T."/>
            <person name="Tashiro H."/>
            <person name="Itoh M."/>
            <person name="Sumi N."/>
            <person name="Ishii Y."/>
            <person name="Nakamura S."/>
            <person name="Hazama M."/>
            <person name="Nishine T."/>
            <person name="Harada A."/>
            <person name="Yamamoto R."/>
            <person name="Matsumoto H."/>
            <person name="Sakaguchi S."/>
            <person name="Ikegami T."/>
            <person name="Kashiwagi K."/>
            <person name="Fujiwake S."/>
            <person name="Inoue K."/>
            <person name="Togawa Y."/>
            <person name="Izawa M."/>
            <person name="Ohara E."/>
            <person name="Watahiki M."/>
            <person name="Yoneda Y."/>
            <person name="Ishikawa T."/>
            <person name="Ozawa K."/>
            <person name="Tanaka T."/>
            <person name="Matsuura S."/>
            <person name="Kawai J."/>
            <person name="Okazaki Y."/>
            <person name="Muramatsu M."/>
            <person name="Inoue Y."/>
            <person name="Kira A."/>
            <person name="Hayashizaki Y."/>
        </authorList>
    </citation>
    <scope>NUCLEOTIDE SEQUENCE</scope>
    <source>
        <strain evidence="3">C57BL/6J</strain>
        <tissue evidence="3">Urinary bladder</tissue>
    </source>
</reference>
<reference evidence="3" key="9">
    <citation type="journal article" date="2005" name="Science">
        <title>Antisense Transcription in the Mammalian Transcriptome.</title>
        <authorList>
            <consortium name="RIKEN Genome Exploration Research Group and Genome Science Group (Genome Network Project Core Group) and the FANTOM Consortium"/>
        </authorList>
    </citation>
    <scope>NUCLEOTIDE SEQUENCE</scope>
    <source>
        <strain evidence="3">C57BL/6J</strain>
        <tissue evidence="3">Urinary bladder</tissue>
    </source>
</reference>
<name>Q9EPV7_MOUSE</name>
<reference evidence="3" key="2">
    <citation type="journal article" date="2000" name="Genome Res.">
        <title>Normalization and subtraction of cap-trapper-selected cDNAs to prepare full-length cDNA libraries for rapid discovery of new genes.</title>
        <authorList>
            <person name="Carninci P."/>
            <person name="Shibata Y."/>
            <person name="Hayatsu N."/>
            <person name="Sugahara Y."/>
            <person name="Shibata K."/>
            <person name="Itoh M."/>
            <person name="Konno H."/>
            <person name="Okazaki Y."/>
            <person name="Muramatsu M."/>
            <person name="Hayashizaki Y."/>
        </authorList>
    </citation>
    <scope>NUCLEOTIDE SEQUENCE</scope>
    <source>
        <strain evidence="3">C57BL/6J</strain>
        <tissue evidence="3">Urinary bladder</tissue>
    </source>
</reference>
<dbReference type="Proteomes" id="UP000000589">
    <property type="component" value="Chromosome 4"/>
</dbReference>
<dbReference type="KEGG" id="mmu:77432"/>
<dbReference type="DNASU" id="77432"/>
<evidence type="ECO:0007829" key="7">
    <source>
        <dbReference type="ProteomicsDB" id="Q9EPV7"/>
    </source>
</evidence>
<reference evidence="4 6" key="10">
    <citation type="journal article" date="2009" name="PLoS Biol.">
        <title>Lineage-specific biology revealed by a finished genome assembly of the mouse.</title>
        <authorList>
            <consortium name="Mouse Genome Sequencing Consortium"/>
            <person name="Church D.M."/>
            <person name="Goodstadt L."/>
            <person name="Hillier L.W."/>
            <person name="Zody M.C."/>
            <person name="Goldstein S."/>
            <person name="She X."/>
            <person name="Bult C.J."/>
            <person name="Agarwala R."/>
            <person name="Cherry J.L."/>
            <person name="DiCuccio M."/>
            <person name="Hlavina W."/>
            <person name="Kapustin Y."/>
            <person name="Meric P."/>
            <person name="Maglott D."/>
            <person name="Birtle Z."/>
            <person name="Marques A.C."/>
            <person name="Graves T."/>
            <person name="Zhou S."/>
            <person name="Teague B."/>
            <person name="Potamousis K."/>
            <person name="Churas C."/>
            <person name="Place M."/>
            <person name="Herschleb J."/>
            <person name="Runnheim R."/>
            <person name="Forrest D."/>
            <person name="Amos-Landgraf J."/>
            <person name="Schwartz D.C."/>
            <person name="Cheng Z."/>
            <person name="Lindblad-Toh K."/>
            <person name="Eichler E.E."/>
            <person name="Ponting C.P."/>
        </authorList>
    </citation>
    <scope>NUCLEOTIDE SEQUENCE [LARGE SCALE GENOMIC DNA]</scope>
    <source>
        <strain evidence="4 6">C57BL/6J</strain>
    </source>
</reference>
<feature type="signal peptide" evidence="1">
    <location>
        <begin position="1"/>
        <end position="21"/>
    </location>
</feature>
<feature type="chain" id="PRO_5015099716" evidence="1">
    <location>
        <begin position="22"/>
        <end position="135"/>
    </location>
</feature>
<evidence type="ECO:0000313" key="3">
    <source>
        <dbReference type="EMBL" id="BAB32127.1"/>
    </source>
</evidence>
<keyword evidence="1" id="KW-0732">Signal</keyword>
<sequence length="135" mass="15768">MVLPRSLWLLSVCLLSWCCDARSLGPQDLQLESWQITFVFLHLKGETISMDDIEVMFQMNKAGAYVPSVETEKAVMEDVDNKALYVSSHAFKILPKQPKLRHGHTDFKFPEPSQMWKVLMNDDSTRYKLKFWQRT</sequence>
<dbReference type="GeneID" id="77432"/>
<accession>Q9EPV7</accession>
<dbReference type="PaxDb" id="10090-ENSMUSP00000024032"/>
<dbReference type="EMBL" id="AF319955">
    <property type="protein sequence ID" value="AAG39218.1"/>
    <property type="molecule type" value="mRNA"/>
</dbReference>
<dbReference type="EMBL" id="AK020534">
    <property type="protein sequence ID" value="BAB32127.1"/>
    <property type="molecule type" value="mRNA"/>
</dbReference>
<dbReference type="Bgee" id="ENSMUSG00000023263">
    <property type="expression patterns" value="Expressed in prostate gland ventral lobe and 7 other cell types or tissues"/>
</dbReference>
<dbReference type="AlphaFoldDB" id="Q9EPV7"/>
<reference evidence="3" key="4">
    <citation type="submission" date="2000-08" db="EMBL/GenBank/DDBJ databases">
        <authorList>
            <person name="Adachi J."/>
            <person name="Aizawa K."/>
            <person name="Akahira S."/>
            <person name="Akimura T."/>
            <person name="Arai A."/>
            <person name="Aono H."/>
            <person name="Arakawa T."/>
            <person name="Bono H."/>
            <person name="Carninci P."/>
            <person name="Fukuda S."/>
            <person name="Fukunishi Y."/>
            <person name="Furuno M."/>
            <person name="Hanagaki T."/>
            <person name="Hara A."/>
            <person name="Hayatsu N."/>
            <person name="Hiramoto K."/>
            <person name="Hiraoka T."/>
            <person name="Hori F."/>
            <person name="Imotani K."/>
            <person name="Ishii Y."/>
            <person name="Itoh M."/>
            <person name="Izawa M."/>
            <person name="Kasukawa T."/>
            <person name="Kato H."/>
            <person name="Kawai J."/>
            <person name="Kojima Y."/>
            <person name="Konno H."/>
            <person name="Kouda M."/>
            <person name="Koya S."/>
            <person name="Kurihara C."/>
            <person name="Matsuyama T."/>
            <person name="Miyazaki A."/>
            <person name="Nishi K."/>
            <person name="Nomura K."/>
            <person name="Numazaki R."/>
            <person name="Ohno M."/>
            <person name="Okazaki Y."/>
            <person name="Okido T."/>
            <person name="Owa C."/>
            <person name="Saito H."/>
            <person name="Saito R."/>
            <person name="Sakai C."/>
            <person name="Sakai K."/>
            <person name="Sano H."/>
            <person name="Sasaki D."/>
            <person name="Shibata K."/>
            <person name="Shibata Y."/>
            <person name="Shinagawa A."/>
            <person name="Shiraki T."/>
            <person name="Sogabe Y."/>
            <person name="Suzuki H."/>
            <person name="Tagami M."/>
            <person name="Tagawa A."/>
            <person name="Takahashi F."/>
            <person name="Tanaka T."/>
            <person name="Tejima Y."/>
            <person name="Toya T."/>
            <person name="Yamamura T."/>
            <person name="Yasunishi A."/>
            <person name="Yoshida K."/>
            <person name="Yoshino M."/>
            <person name="Muramatsu M."/>
            <person name="Hayashizaki Y."/>
        </authorList>
    </citation>
    <scope>NUCLEOTIDE SEQUENCE</scope>
    <source>
        <strain evidence="3">C57BL/6J</strain>
        <tissue evidence="3">Urinary bladder</tissue>
    </source>
</reference>
<dbReference type="SMR" id="Q9EPV7"/>
<dbReference type="Ensembl" id="ENSMUST00000024032.4">
    <property type="protein sequence ID" value="ENSMUSP00000024032.4"/>
    <property type="gene ID" value="ENSMUSG00000023263.4"/>
</dbReference>
<reference evidence="4" key="11">
    <citation type="journal article" date="2011" name="PLoS Biol.">
        <title>Modernizing reference genome assemblies.</title>
        <authorList>
            <person name="Church D.M."/>
            <person name="Schneider V.A."/>
            <person name="Graves T."/>
            <person name="Auger K."/>
            <person name="Cunningham F."/>
            <person name="Bouk N."/>
            <person name="Chen H.C."/>
            <person name="Agarwala R."/>
            <person name="McLaren W.M."/>
            <person name="Ritchie G.R."/>
            <person name="Albracht D."/>
            <person name="Kremitzki M."/>
            <person name="Rock S."/>
            <person name="Kotkiewicz H."/>
            <person name="Kremitzki C."/>
            <person name="Wollam A."/>
            <person name="Trani L."/>
            <person name="Fulton L."/>
            <person name="Fulton R."/>
            <person name="Matthews L."/>
            <person name="Whitehead S."/>
            <person name="Chow W."/>
            <person name="Torrance J."/>
            <person name="Dunn M."/>
            <person name="Harden G."/>
            <person name="Threadgold G."/>
            <person name="Wood J."/>
            <person name="Collins J."/>
            <person name="Heath P."/>
            <person name="Griffiths G."/>
            <person name="Pelan S."/>
            <person name="Grafham D."/>
            <person name="Eichler E.E."/>
            <person name="Weinstock G."/>
            <person name="Mardis E.R."/>
            <person name="Wilson R.K."/>
            <person name="Howe K."/>
            <person name="Flicek P."/>
            <person name="Hubbard T."/>
        </authorList>
    </citation>
    <scope>NUCLEOTIDE SEQUENCE [LARGE SCALE GENOMIC DNA]</scope>
    <source>
        <strain evidence="4">C57BL/6J</strain>
    </source>
</reference>
<dbReference type="GeneTree" id="ENSGT00390000000102"/>
<dbReference type="OrthoDB" id="9634341at2759"/>
<dbReference type="RefSeq" id="NP_076354.1">
    <property type="nucleotide sequence ID" value="NM_023865.3"/>
</dbReference>
<reference evidence="4" key="12">
    <citation type="submission" date="2025-05" db="UniProtKB">
        <authorList>
            <consortium name="Ensembl"/>
        </authorList>
    </citation>
    <scope>IDENTIFICATION</scope>
    <source>
        <strain evidence="4">C57BL/6J</strain>
    </source>
</reference>
<dbReference type="STRING" id="10090.ENSMUSP00000024032"/>
<evidence type="ECO:0000313" key="2">
    <source>
        <dbReference type="EMBL" id="AAG39218.1"/>
    </source>
</evidence>
<keyword evidence="6" id="KW-1185">Reference proteome</keyword>
<keyword evidence="7" id="KW-1267">Proteomics identification</keyword>
<reference evidence="3" key="6">
    <citation type="journal article" date="2001" name="Nature">
        <title>Functional annotation of a full-length mouse cDNA collection.</title>
        <authorList>
            <consortium name="The RIKEN Genome Exploration Research Group Phase II Team and the FANTOM Consortium"/>
        </authorList>
    </citation>
    <scope>NUCLEOTIDE SEQUENCE</scope>
    <source>
        <strain evidence="3">C57BL/6J</strain>
        <tissue evidence="3">Urinary bladder</tissue>
    </source>
</reference>
<proteinExistence type="evidence at protein level"/>
<reference evidence="3" key="8">
    <citation type="journal article" date="2005" name="Science">
        <title>The Transcriptional Landscape of the Mammalian Genome.</title>
        <authorList>
            <consortium name="The FANTOM Consortium"/>
            <consortium name="Riken Genome Exploration Research Group and Genome Science Group (Genome Network Project Core Group)"/>
        </authorList>
    </citation>
    <scope>NUCLEOTIDE SEQUENCE</scope>
    <source>
        <strain evidence="3">C57BL/6J</strain>
        <tissue evidence="3">Urinary bladder</tissue>
    </source>
</reference>
<evidence type="ECO:0000313" key="4">
    <source>
        <dbReference type="Ensembl" id="ENSMUSP00000024032.4"/>
    </source>
</evidence>
<evidence type="ECO:0000313" key="6">
    <source>
        <dbReference type="Proteomes" id="UP000000589"/>
    </source>
</evidence>
<gene>
    <name evidence="4 5" type="primary">9530002B09Rik</name>
    <name evidence="2" type="synonym">Aump</name>
</gene>
<dbReference type="UCSC" id="uc008uof.1">
    <property type="organism name" value="mouse"/>
</dbReference>
<evidence type="ECO:0000256" key="1">
    <source>
        <dbReference type="SAM" id="SignalP"/>
    </source>
</evidence>
<dbReference type="AGR" id="MGI:1924682"/>
<evidence type="ECO:0000313" key="5">
    <source>
        <dbReference type="MGI" id="MGI:1924682"/>
    </source>
</evidence>
<dbReference type="BioGRID-ORCS" id="77432">
    <property type="hits" value="2 hits in 77 CRISPR screens"/>
</dbReference>
<dbReference type="HOGENOM" id="CLU_155980_0_0_1"/>
<dbReference type="ProteomicsDB" id="336669"/>